<accession>A0A8K1DAA3</accession>
<dbReference type="InterPro" id="IPR021816">
    <property type="entry name" value="DOCK_C/D_N"/>
</dbReference>
<dbReference type="PANTHER" id="PTHR23317">
    <property type="entry name" value="DEDICATOR OF CYTOKINESIS DOCK"/>
    <property type="match status" value="1"/>
</dbReference>
<evidence type="ECO:0000259" key="1">
    <source>
        <dbReference type="Pfam" id="PF11878"/>
    </source>
</evidence>
<dbReference type="Proteomes" id="UP000796761">
    <property type="component" value="Unassembled WGS sequence"/>
</dbReference>
<comment type="caution">
    <text evidence="2">The sequence shown here is derived from an EMBL/GenBank/DDBJ whole genome shotgun (WGS) entry which is preliminary data.</text>
</comment>
<proteinExistence type="predicted"/>
<name>A0A8K1DAA3_9PASS</name>
<feature type="non-terminal residue" evidence="2">
    <location>
        <position position="1"/>
    </location>
</feature>
<dbReference type="EMBL" id="SWJQ01002271">
    <property type="protein sequence ID" value="TRZ06691.1"/>
    <property type="molecule type" value="Genomic_DNA"/>
</dbReference>
<dbReference type="GO" id="GO:0005085">
    <property type="term" value="F:guanyl-nucleotide exchange factor activity"/>
    <property type="evidence" value="ECO:0007669"/>
    <property type="project" value="InterPro"/>
</dbReference>
<sequence>EKQSFGPPKTQEKNKVVEPLDYENVIFQRRVQIYSDPLRDLLIFPIEDVSCIKTYSSDWFVVNYKYEEYSGDFQMLPCKSFRPDKIPSHVFEIDEDFEKDEGNKVSENLLWRFDMKRVKTCPFGCSKLYKPALSWLNGGRLGLPLLLSHWKPQDSSSLCSQKGGAIKQGWLHKANVNSTITVTMKVSLVQLLMNEA</sequence>
<dbReference type="AlphaFoldDB" id="A0A8K1DAA3"/>
<reference evidence="2" key="1">
    <citation type="submission" date="2019-04" db="EMBL/GenBank/DDBJ databases">
        <title>Genome assembly of Zosterops borbonicus 15179.</title>
        <authorList>
            <person name="Leroy T."/>
            <person name="Anselmetti Y."/>
            <person name="Tilak M.-K."/>
            <person name="Nabholz B."/>
        </authorList>
    </citation>
    <scope>NUCLEOTIDE SEQUENCE</scope>
    <source>
        <strain evidence="2">HGM_15179</strain>
        <tissue evidence="2">Muscle</tissue>
    </source>
</reference>
<dbReference type="InterPro" id="IPR026791">
    <property type="entry name" value="DOCK"/>
</dbReference>
<dbReference type="PANTHER" id="PTHR23317:SF81">
    <property type="entry name" value="DEDICATOR OF CYTOKINESIS PROTEIN 11"/>
    <property type="match status" value="1"/>
</dbReference>
<feature type="domain" description="Dedicator of cytokinesis C/D N-terminal" evidence="1">
    <location>
        <begin position="50"/>
        <end position="94"/>
    </location>
</feature>
<protein>
    <recommendedName>
        <fullName evidence="1">Dedicator of cytokinesis C/D N-terminal domain-containing protein</fullName>
    </recommendedName>
</protein>
<dbReference type="Pfam" id="PF11878">
    <property type="entry name" value="DOCK_C-D_N"/>
    <property type="match status" value="1"/>
</dbReference>
<evidence type="ECO:0000313" key="2">
    <source>
        <dbReference type="EMBL" id="TRZ06691.1"/>
    </source>
</evidence>
<keyword evidence="3" id="KW-1185">Reference proteome</keyword>
<dbReference type="GO" id="GO:0007264">
    <property type="term" value="P:small GTPase-mediated signal transduction"/>
    <property type="evidence" value="ECO:0007669"/>
    <property type="project" value="InterPro"/>
</dbReference>
<dbReference type="GO" id="GO:0051491">
    <property type="term" value="P:positive regulation of filopodium assembly"/>
    <property type="evidence" value="ECO:0007669"/>
    <property type="project" value="TreeGrafter"/>
</dbReference>
<organism evidence="2 3">
    <name type="scientific">Zosterops borbonicus</name>
    <dbReference type="NCBI Taxonomy" id="364589"/>
    <lineage>
        <taxon>Eukaryota</taxon>
        <taxon>Metazoa</taxon>
        <taxon>Chordata</taxon>
        <taxon>Craniata</taxon>
        <taxon>Vertebrata</taxon>
        <taxon>Euteleostomi</taxon>
        <taxon>Archelosauria</taxon>
        <taxon>Archosauria</taxon>
        <taxon>Dinosauria</taxon>
        <taxon>Saurischia</taxon>
        <taxon>Theropoda</taxon>
        <taxon>Coelurosauria</taxon>
        <taxon>Aves</taxon>
        <taxon>Neognathae</taxon>
        <taxon>Neoaves</taxon>
        <taxon>Telluraves</taxon>
        <taxon>Australaves</taxon>
        <taxon>Passeriformes</taxon>
        <taxon>Sylvioidea</taxon>
        <taxon>Zosteropidae</taxon>
        <taxon>Zosterops</taxon>
    </lineage>
</organism>
<dbReference type="OrthoDB" id="47328at2759"/>
<gene>
    <name evidence="2" type="ORF">HGM15179_020416</name>
</gene>
<evidence type="ECO:0000313" key="3">
    <source>
        <dbReference type="Proteomes" id="UP000796761"/>
    </source>
</evidence>